<evidence type="ECO:0000256" key="3">
    <source>
        <dbReference type="ARBA" id="ARBA00022729"/>
    </source>
</evidence>
<dbReference type="Pfam" id="PF00496">
    <property type="entry name" value="SBP_bac_5"/>
    <property type="match status" value="1"/>
</dbReference>
<dbReference type="FunFam" id="3.10.105.10:FF:000005">
    <property type="entry name" value="ABC transporter substrate-binding protein"/>
    <property type="match status" value="1"/>
</dbReference>
<dbReference type="EMBL" id="UXAT02000023">
    <property type="protein sequence ID" value="VUX46869.1"/>
    <property type="molecule type" value="Genomic_DNA"/>
</dbReference>
<reference evidence="5" key="1">
    <citation type="submission" date="2018-11" db="EMBL/GenBank/DDBJ databases">
        <authorList>
            <person name="Onetto C."/>
        </authorList>
    </citation>
    <scope>NUCLEOTIDE SEQUENCE [LARGE SCALE GENOMIC DNA]</scope>
</reference>
<gene>
    <name evidence="5" type="primary">yejA</name>
    <name evidence="5" type="ORF">DF3PA_30097</name>
</gene>
<dbReference type="GO" id="GO:0043190">
    <property type="term" value="C:ATP-binding cassette (ABC) transporter complex"/>
    <property type="evidence" value="ECO:0007669"/>
    <property type="project" value="InterPro"/>
</dbReference>
<dbReference type="GO" id="GO:1904680">
    <property type="term" value="F:peptide transmembrane transporter activity"/>
    <property type="evidence" value="ECO:0007669"/>
    <property type="project" value="TreeGrafter"/>
</dbReference>
<dbReference type="GO" id="GO:0030288">
    <property type="term" value="C:outer membrane-bounded periplasmic space"/>
    <property type="evidence" value="ECO:0007669"/>
    <property type="project" value="TreeGrafter"/>
</dbReference>
<dbReference type="PIRSF" id="PIRSF002741">
    <property type="entry name" value="MppA"/>
    <property type="match status" value="1"/>
</dbReference>
<comment type="subcellular location">
    <subcellularLocation>
        <location evidence="1">Periplasm</location>
    </subcellularLocation>
</comment>
<proteinExistence type="inferred from homology"/>
<dbReference type="GO" id="GO:0015833">
    <property type="term" value="P:peptide transport"/>
    <property type="evidence" value="ECO:0007669"/>
    <property type="project" value="TreeGrafter"/>
</dbReference>
<sequence>MRAVGPLGACRGRTGLAGAILARVGVVALLAIAFVAGASAEDITRAHAIALHGEPKYGPDFSHFEYVNPDAPKGGTMHLGVAGSFDSFNPYITRGNPAAGVGAETLTVGSEDEPFTRYGLIAEAIEWPADRSWVIFTLRPEARWHDGAPITVDDVIFSFETLKTKGQPFFRFYYASIARVEQVGERRVRFVFKEAGNRELPLIVGEMPILPKHYWQDRDFERSTLEPPLSSGPYRIASFEAGRSVVMERVADYWGAHLAVNRGQNNFDRIQYEYFRDETVLREALKAGLIDFRQETQAKAWALDYDVPPVRDGRLKKEVVPHGRPTGMQAFVFNTRRPLFGDPRVRLALSYAFDFEWTNRVLFFGTYKRTDSFFSNSELAARGTPEGGERTLLEPFRAQVPAEVFTHAFQPPATDGSGWPRANLERALALLKESGWQVKDFKLVNAATGAPFRFEILIVNAGFERIMLPFRRNLARLGIEADIRLVDESQYINRLRAFDFDMAMLVWGQSESPGNEQRSFWGSQAAVTEGSRNYAGIKDPVVDRLIDLIITAPDRESLVERTRALDRVLLWGHYVIPGWHSAADRILFWDRFGRPAMTAPRGVSIDTWWFDPAKDKALQRLATAGR</sequence>
<protein>
    <submittedName>
        <fullName evidence="5">Oligopeptide transporter subunit periplasmic-binding component of ABC superfamily transporter</fullName>
    </submittedName>
</protein>
<dbReference type="Gene3D" id="3.40.190.10">
    <property type="entry name" value="Periplasmic binding protein-like II"/>
    <property type="match status" value="1"/>
</dbReference>
<name>A0A564WFG9_9PROT</name>
<dbReference type="Proteomes" id="UP000326641">
    <property type="component" value="Unassembled WGS sequence"/>
</dbReference>
<dbReference type="AlphaFoldDB" id="A0A564WFG9"/>
<dbReference type="CDD" id="cd08497">
    <property type="entry name" value="MbnE-like"/>
    <property type="match status" value="1"/>
</dbReference>
<comment type="caution">
    <text evidence="5">The sequence shown here is derived from an EMBL/GenBank/DDBJ whole genome shotgun (WGS) entry which is preliminary data.</text>
</comment>
<dbReference type="InterPro" id="IPR030678">
    <property type="entry name" value="Peptide/Ni-bd"/>
</dbReference>
<accession>A0A564WFG9</accession>
<evidence type="ECO:0000259" key="4">
    <source>
        <dbReference type="Pfam" id="PF00496"/>
    </source>
</evidence>
<evidence type="ECO:0000313" key="5">
    <source>
        <dbReference type="EMBL" id="VUX46869.1"/>
    </source>
</evidence>
<evidence type="ECO:0000256" key="2">
    <source>
        <dbReference type="ARBA" id="ARBA00005695"/>
    </source>
</evidence>
<dbReference type="PANTHER" id="PTHR30290">
    <property type="entry name" value="PERIPLASMIC BINDING COMPONENT OF ABC TRANSPORTER"/>
    <property type="match status" value="1"/>
</dbReference>
<organism evidence="5 6">
    <name type="scientific">Candidatus Defluviicoccus seviourii</name>
    <dbReference type="NCBI Taxonomy" id="2565273"/>
    <lineage>
        <taxon>Bacteria</taxon>
        <taxon>Pseudomonadati</taxon>
        <taxon>Pseudomonadota</taxon>
        <taxon>Alphaproteobacteria</taxon>
        <taxon>Rhodospirillales</taxon>
        <taxon>Rhodospirillaceae</taxon>
        <taxon>Defluviicoccus</taxon>
    </lineage>
</organism>
<evidence type="ECO:0000256" key="1">
    <source>
        <dbReference type="ARBA" id="ARBA00004418"/>
    </source>
</evidence>
<evidence type="ECO:0000313" key="6">
    <source>
        <dbReference type="Proteomes" id="UP000326641"/>
    </source>
</evidence>
<comment type="similarity">
    <text evidence="2">Belongs to the bacterial solute-binding protein 5 family.</text>
</comment>
<feature type="domain" description="Solute-binding protein family 5" evidence="4">
    <location>
        <begin position="119"/>
        <end position="524"/>
    </location>
</feature>
<dbReference type="Gene3D" id="3.10.105.10">
    <property type="entry name" value="Dipeptide-binding Protein, Domain 3"/>
    <property type="match status" value="1"/>
</dbReference>
<dbReference type="InterPro" id="IPR039424">
    <property type="entry name" value="SBP_5"/>
</dbReference>
<dbReference type="InterPro" id="IPR000914">
    <property type="entry name" value="SBP_5_dom"/>
</dbReference>
<dbReference type="SUPFAM" id="SSF53850">
    <property type="entry name" value="Periplasmic binding protein-like II"/>
    <property type="match status" value="1"/>
</dbReference>
<keyword evidence="3" id="KW-0732">Signal</keyword>
<dbReference type="GO" id="GO:0042884">
    <property type="term" value="P:microcin transport"/>
    <property type="evidence" value="ECO:0007669"/>
    <property type="project" value="TreeGrafter"/>
</dbReference>
<keyword evidence="6" id="KW-1185">Reference proteome</keyword>
<dbReference type="PANTHER" id="PTHR30290:SF64">
    <property type="entry name" value="ABC TRANSPORTER PERIPLASMIC BINDING PROTEIN"/>
    <property type="match status" value="1"/>
</dbReference>